<dbReference type="EMBL" id="JGVH01000060">
    <property type="protein sequence ID" value="KER02053.1"/>
    <property type="molecule type" value="Genomic_DNA"/>
</dbReference>
<dbReference type="InterPro" id="IPR036095">
    <property type="entry name" value="PTS_EIIB-like_sf"/>
</dbReference>
<keyword evidence="5" id="KW-0598">Phosphotransferase system</keyword>
<protein>
    <submittedName>
        <fullName evidence="9">Phosphotransferase system cellobiose-specific component IIB</fullName>
        <ecNumber evidence="9">2.7.1.69</ecNumber>
    </submittedName>
</protein>
<dbReference type="CDD" id="cd05564">
    <property type="entry name" value="PTS_IIB_chitobiose_lichenan"/>
    <property type="match status" value="1"/>
</dbReference>
<dbReference type="PANTHER" id="PTHR34581">
    <property type="entry name" value="PTS SYSTEM N,N'-DIACETYLCHITOBIOSE-SPECIFIC EIIB COMPONENT"/>
    <property type="match status" value="1"/>
</dbReference>
<dbReference type="InterPro" id="IPR013012">
    <property type="entry name" value="PTS_EIIB_3"/>
</dbReference>
<keyword evidence="1" id="KW-0813">Transport</keyword>
<gene>
    <name evidence="9" type="ORF">MEG1DRAFT_03372</name>
</gene>
<dbReference type="EC" id="2.7.1.69" evidence="9"/>
<dbReference type="RefSeq" id="WP_021325670.1">
    <property type="nucleotide sequence ID" value="NZ_CAWLUD010000060.1"/>
</dbReference>
<evidence type="ECO:0000256" key="5">
    <source>
        <dbReference type="ARBA" id="ARBA00022683"/>
    </source>
</evidence>
<dbReference type="Proteomes" id="UP000028002">
    <property type="component" value="Unassembled WGS sequence"/>
</dbReference>
<evidence type="ECO:0000313" key="9">
    <source>
        <dbReference type="EMBL" id="KER02053.1"/>
    </source>
</evidence>
<evidence type="ECO:0000256" key="7">
    <source>
        <dbReference type="PROSITE-ProRule" id="PRU00423"/>
    </source>
</evidence>
<reference evidence="9 10" key="1">
    <citation type="submission" date="2014-03" db="EMBL/GenBank/DDBJ databases">
        <title>Draft Genome of Photorhabdus temperata Meg1.</title>
        <authorList>
            <person name="Hurst S.G.IV."/>
            <person name="Morris K."/>
            <person name="Thomas K."/>
            <person name="Tisa L.S."/>
        </authorList>
    </citation>
    <scope>NUCLEOTIDE SEQUENCE [LARGE SCALE GENOMIC DNA]</scope>
    <source>
        <strain evidence="9 10">Meg1</strain>
    </source>
</reference>
<dbReference type="GO" id="GO:0009401">
    <property type="term" value="P:phosphoenolpyruvate-dependent sugar phosphotransferase system"/>
    <property type="evidence" value="ECO:0007669"/>
    <property type="project" value="UniProtKB-KW"/>
</dbReference>
<dbReference type="PROSITE" id="PS51100">
    <property type="entry name" value="PTS_EIIB_TYPE_3"/>
    <property type="match status" value="1"/>
</dbReference>
<evidence type="ECO:0000256" key="6">
    <source>
        <dbReference type="ARBA" id="ARBA00022777"/>
    </source>
</evidence>
<sequence>MKKILLCCSAGMSTSMLVQRMQAEVTKRALDIEIKAASTIELKHLITDADVVLLGPQVRHQLAHFSAIAKPLGKPIDIIDMMDYGALRGDKVLDKALSLLE</sequence>
<evidence type="ECO:0000256" key="1">
    <source>
        <dbReference type="ARBA" id="ARBA00022448"/>
    </source>
</evidence>
<dbReference type="GO" id="GO:0008982">
    <property type="term" value="F:protein-N(PI)-phosphohistidine-sugar phosphotransferase activity"/>
    <property type="evidence" value="ECO:0007669"/>
    <property type="project" value="InterPro"/>
</dbReference>
<feature type="domain" description="PTS EIIB type-3" evidence="8">
    <location>
        <begin position="1"/>
        <end position="101"/>
    </location>
</feature>
<dbReference type="Pfam" id="PF02302">
    <property type="entry name" value="PTS_IIB"/>
    <property type="match status" value="1"/>
</dbReference>
<dbReference type="InterPro" id="IPR051819">
    <property type="entry name" value="PTS_sugar-specific_EIIB"/>
</dbReference>
<evidence type="ECO:0000256" key="2">
    <source>
        <dbReference type="ARBA" id="ARBA00022553"/>
    </source>
</evidence>
<keyword evidence="3" id="KW-0762">Sugar transport</keyword>
<keyword evidence="2" id="KW-0597">Phosphoprotein</keyword>
<keyword evidence="6" id="KW-0418">Kinase</keyword>
<dbReference type="AlphaFoldDB" id="A0A081RTQ0"/>
<organism evidence="9 10">
    <name type="scientific">Photorhabdus temperata subsp. temperata Meg1</name>
    <dbReference type="NCBI Taxonomy" id="1393735"/>
    <lineage>
        <taxon>Bacteria</taxon>
        <taxon>Pseudomonadati</taxon>
        <taxon>Pseudomonadota</taxon>
        <taxon>Gammaproteobacteria</taxon>
        <taxon>Enterobacterales</taxon>
        <taxon>Morganellaceae</taxon>
        <taxon>Photorhabdus</taxon>
    </lineage>
</organism>
<dbReference type="Gene3D" id="3.40.50.2300">
    <property type="match status" value="1"/>
</dbReference>
<dbReference type="SUPFAM" id="SSF52794">
    <property type="entry name" value="PTS system IIB component-like"/>
    <property type="match status" value="1"/>
</dbReference>
<accession>A0A081RTQ0</accession>
<dbReference type="PATRIC" id="fig|1393735.3.peg.3446"/>
<evidence type="ECO:0000313" key="10">
    <source>
        <dbReference type="Proteomes" id="UP000028002"/>
    </source>
</evidence>
<name>A0A081RTQ0_PHOTE</name>
<dbReference type="PANTHER" id="PTHR34581:SF2">
    <property type="entry name" value="PTS SYSTEM N,N'-DIACETYLCHITOBIOSE-SPECIFIC EIIB COMPONENT"/>
    <property type="match status" value="1"/>
</dbReference>
<comment type="caution">
    <text evidence="9">The sequence shown here is derived from an EMBL/GenBank/DDBJ whole genome shotgun (WGS) entry which is preliminary data.</text>
</comment>
<keyword evidence="4 9" id="KW-0808">Transferase</keyword>
<evidence type="ECO:0000256" key="4">
    <source>
        <dbReference type="ARBA" id="ARBA00022679"/>
    </source>
</evidence>
<feature type="modified residue" description="Phosphocysteine; by EIIA" evidence="7">
    <location>
        <position position="8"/>
    </location>
</feature>
<evidence type="ECO:0000259" key="8">
    <source>
        <dbReference type="PROSITE" id="PS51100"/>
    </source>
</evidence>
<proteinExistence type="predicted"/>
<dbReference type="GO" id="GO:0016301">
    <property type="term" value="F:kinase activity"/>
    <property type="evidence" value="ECO:0007669"/>
    <property type="project" value="UniProtKB-KW"/>
</dbReference>
<evidence type="ECO:0000256" key="3">
    <source>
        <dbReference type="ARBA" id="ARBA00022597"/>
    </source>
</evidence>
<dbReference type="InterPro" id="IPR003501">
    <property type="entry name" value="PTS_EIIB_2/3"/>
</dbReference>